<keyword evidence="2 7" id="KW-0732">Signal</keyword>
<evidence type="ECO:0000256" key="1">
    <source>
        <dbReference type="ARBA" id="ARBA00022475"/>
    </source>
</evidence>
<dbReference type="InterPro" id="IPR006059">
    <property type="entry name" value="SBP"/>
</dbReference>
<proteinExistence type="predicted"/>
<dbReference type="PANTHER" id="PTHR43649">
    <property type="entry name" value="ARABINOSE-BINDING PROTEIN-RELATED"/>
    <property type="match status" value="1"/>
</dbReference>
<organism evidence="8 9">
    <name type="scientific">Paenibacillus athensensis</name>
    <dbReference type="NCBI Taxonomy" id="1967502"/>
    <lineage>
        <taxon>Bacteria</taxon>
        <taxon>Bacillati</taxon>
        <taxon>Bacillota</taxon>
        <taxon>Bacilli</taxon>
        <taxon>Bacillales</taxon>
        <taxon>Paenibacillaceae</taxon>
        <taxon>Paenibacillus</taxon>
    </lineage>
</organism>
<feature type="chain" id="PRO_5021377001" evidence="7">
    <location>
        <begin position="20"/>
        <end position="439"/>
    </location>
</feature>
<keyword evidence="1" id="KW-1003">Cell membrane</keyword>
<feature type="compositionally biased region" description="Polar residues" evidence="6">
    <location>
        <begin position="24"/>
        <end position="35"/>
    </location>
</feature>
<evidence type="ECO:0000256" key="5">
    <source>
        <dbReference type="ARBA" id="ARBA00023288"/>
    </source>
</evidence>
<dbReference type="EMBL" id="MYFO01000002">
    <property type="protein sequence ID" value="TFE91292.1"/>
    <property type="molecule type" value="Genomic_DNA"/>
</dbReference>
<evidence type="ECO:0000256" key="4">
    <source>
        <dbReference type="ARBA" id="ARBA00023139"/>
    </source>
</evidence>
<dbReference type="RefSeq" id="WP_134749265.1">
    <property type="nucleotide sequence ID" value="NZ_MYFO02000004.1"/>
</dbReference>
<protein>
    <submittedName>
        <fullName evidence="8">ABC transporter substrate-binding protein</fullName>
    </submittedName>
</protein>
<dbReference type="PANTHER" id="PTHR43649:SF33">
    <property type="entry name" value="POLYGALACTURONAN_RHAMNOGALACTURONAN-BINDING PROTEIN YTCQ"/>
    <property type="match status" value="1"/>
</dbReference>
<feature type="region of interest" description="Disordered" evidence="6">
    <location>
        <begin position="24"/>
        <end position="47"/>
    </location>
</feature>
<dbReference type="Proteomes" id="UP000298246">
    <property type="component" value="Unassembled WGS sequence"/>
</dbReference>
<keyword evidence="5" id="KW-0449">Lipoprotein</keyword>
<dbReference type="OrthoDB" id="2060074at2"/>
<evidence type="ECO:0000256" key="6">
    <source>
        <dbReference type="SAM" id="MobiDB-lite"/>
    </source>
</evidence>
<feature type="signal peptide" evidence="7">
    <location>
        <begin position="1"/>
        <end position="19"/>
    </location>
</feature>
<gene>
    <name evidence="8" type="ORF">B5M42_02270</name>
</gene>
<dbReference type="Gene3D" id="3.40.190.10">
    <property type="entry name" value="Periplasmic binding protein-like II"/>
    <property type="match status" value="2"/>
</dbReference>
<dbReference type="AlphaFoldDB" id="A0A4Y8Q9Z3"/>
<accession>A0A4Y8Q9Z3</accession>
<keyword evidence="3" id="KW-0472">Membrane</keyword>
<keyword evidence="9" id="KW-1185">Reference proteome</keyword>
<sequence length="439" mass="47968">MKKVFTTLLAVTLTSSLLAACGSKTESTDSSQPAATQAPVATEASKGTNDNVKGKITFVTNRTDLINDGTFDKYKEAFKKKYPGVTDVEFEGITNYETDVRVRLSSGEAGDVLMIPSNIAQADLGNFFEPVNDIADKLGDLYFKDYKANAGQIYGIVSGVSTEGLVYNKQAFAKAGITSPPKTLDELYADAEKLKGAGITPIYINYGAQWPLKQWGEVLAPFMSGNAKYLDTMLETDEPFKVDNEFGKGFTIARTMIEKGYVEKDLNSNVWEASKGEIASGKAGMYFLGNWVINQIIGAGAKPEDVGFVPFPYDNSGKLNAPLNPDYFYGVSKTSKNKEVAKAWVQFMVEESGFVELSGFIPPQKAKQPALAQLKEFTEAKPNLIESVPTSSRWNEVGNQAKIDFFGGGYIQKVLVAKDFQASLDELNKSWKDARAKVK</sequence>
<evidence type="ECO:0000313" key="9">
    <source>
        <dbReference type="Proteomes" id="UP000298246"/>
    </source>
</evidence>
<name>A0A4Y8Q9Z3_9BACL</name>
<evidence type="ECO:0000256" key="7">
    <source>
        <dbReference type="SAM" id="SignalP"/>
    </source>
</evidence>
<keyword evidence="4" id="KW-0564">Palmitate</keyword>
<dbReference type="SUPFAM" id="SSF53850">
    <property type="entry name" value="Periplasmic binding protein-like II"/>
    <property type="match status" value="1"/>
</dbReference>
<dbReference type="PROSITE" id="PS51257">
    <property type="entry name" value="PROKAR_LIPOPROTEIN"/>
    <property type="match status" value="1"/>
</dbReference>
<evidence type="ECO:0000313" key="8">
    <source>
        <dbReference type="EMBL" id="TFE91292.1"/>
    </source>
</evidence>
<evidence type="ECO:0000256" key="3">
    <source>
        <dbReference type="ARBA" id="ARBA00023136"/>
    </source>
</evidence>
<dbReference type="Pfam" id="PF01547">
    <property type="entry name" value="SBP_bac_1"/>
    <property type="match status" value="1"/>
</dbReference>
<evidence type="ECO:0000256" key="2">
    <source>
        <dbReference type="ARBA" id="ARBA00022729"/>
    </source>
</evidence>
<reference evidence="8 9" key="1">
    <citation type="submission" date="2017-03" db="EMBL/GenBank/DDBJ databases">
        <title>Isolation of Levoglucosan Utilizing Bacteria.</title>
        <authorList>
            <person name="Arya A.S."/>
        </authorList>
    </citation>
    <scope>NUCLEOTIDE SEQUENCE [LARGE SCALE GENOMIC DNA]</scope>
    <source>
        <strain evidence="8 9">MEC069</strain>
    </source>
</reference>
<dbReference type="InterPro" id="IPR050490">
    <property type="entry name" value="Bact_solute-bd_prot1"/>
</dbReference>
<comment type="caution">
    <text evidence="8">The sequence shown here is derived from an EMBL/GenBank/DDBJ whole genome shotgun (WGS) entry which is preliminary data.</text>
</comment>